<dbReference type="InterPro" id="IPR004148">
    <property type="entry name" value="BAR_dom"/>
</dbReference>
<feature type="domain" description="BAR" evidence="5">
    <location>
        <begin position="15"/>
        <end position="247"/>
    </location>
</feature>
<dbReference type="PRINTS" id="PR01887">
    <property type="entry name" value="SPECTRNALPHA"/>
</dbReference>
<dbReference type="Pfam" id="PF00018">
    <property type="entry name" value="SH3_1"/>
    <property type="match status" value="1"/>
</dbReference>
<feature type="compositionally biased region" description="Low complexity" evidence="3">
    <location>
        <begin position="340"/>
        <end position="352"/>
    </location>
</feature>
<dbReference type="Gene3D" id="2.30.30.40">
    <property type="entry name" value="SH3 Domains"/>
    <property type="match status" value="1"/>
</dbReference>
<dbReference type="FunFam" id="2.30.30.40:FF:000100">
    <property type="entry name" value="SH3 domain-containing YSC84-like protein 1"/>
    <property type="match status" value="1"/>
</dbReference>
<dbReference type="InterPro" id="IPR027267">
    <property type="entry name" value="AH/BAR_dom_sf"/>
</dbReference>
<dbReference type="SUPFAM" id="SSF50044">
    <property type="entry name" value="SH3-domain"/>
    <property type="match status" value="1"/>
</dbReference>
<evidence type="ECO:0008006" key="8">
    <source>
        <dbReference type="Google" id="ProtNLM"/>
    </source>
</evidence>
<evidence type="ECO:0000313" key="7">
    <source>
        <dbReference type="Proteomes" id="UP000053257"/>
    </source>
</evidence>
<evidence type="ECO:0000256" key="3">
    <source>
        <dbReference type="SAM" id="MobiDB-lite"/>
    </source>
</evidence>
<dbReference type="OrthoDB" id="2159336at2759"/>
<feature type="region of interest" description="Disordered" evidence="3">
    <location>
        <begin position="285"/>
        <end position="371"/>
    </location>
</feature>
<evidence type="ECO:0000256" key="2">
    <source>
        <dbReference type="PROSITE-ProRule" id="PRU00192"/>
    </source>
</evidence>
<dbReference type="SMART" id="SM00721">
    <property type="entry name" value="BAR"/>
    <property type="match status" value="1"/>
</dbReference>
<sequence>MKGIGKAFARTPHMFTTKVGLSKKSTDPEFDDYNRRFAALEGAAEKLLKDTKAFDEAVTNLFTTGAGFSTHFATLFHPLTGEYDILRKHPEAEHTVKHVDQYENIMEELKGAVAPELELIQSRIAGPVKEVQGIMKLIRKSITKRDHKLVDYDRFNNSLTKLRDKKEKSLNDEKNLFKLEQDFEIASNEYDYINTALKTDLPRFMQMSTQLIDPLFHSFFYMQLNIFYLLLEKLSEFAGTAQIDVSMPSAQVADEYEAKRTDAWVQIEDMNITKRLISTCRLVSGGSTPSSLNRASSTATTSSVGSRNVAPTRSPAPVYEKKSPSSLSPIPVAAPPPYSPSAASTGFAAAKKAPPPPPPLKPKPKPAEPERQYVVALYDFEAQADGDLDFKAGDRIEVIEKTDSSEDWWTGRINGRQGVFPGNYVQES</sequence>
<dbReference type="PROSITE" id="PS50002">
    <property type="entry name" value="SH3"/>
    <property type="match status" value="1"/>
</dbReference>
<evidence type="ECO:0000259" key="4">
    <source>
        <dbReference type="PROSITE" id="PS50002"/>
    </source>
</evidence>
<dbReference type="Pfam" id="PF03114">
    <property type="entry name" value="BAR"/>
    <property type="match status" value="1"/>
</dbReference>
<accession>A0A0C3NH06</accession>
<dbReference type="InterPro" id="IPR036028">
    <property type="entry name" value="SH3-like_dom_sf"/>
</dbReference>
<dbReference type="SUPFAM" id="SSF103657">
    <property type="entry name" value="BAR/IMD domain-like"/>
    <property type="match status" value="1"/>
</dbReference>
<dbReference type="PRINTS" id="PR00452">
    <property type="entry name" value="SH3DOMAIN"/>
</dbReference>
<feature type="domain" description="SH3" evidence="4">
    <location>
        <begin position="369"/>
        <end position="428"/>
    </location>
</feature>
<dbReference type="GO" id="GO:0006897">
    <property type="term" value="P:endocytosis"/>
    <property type="evidence" value="ECO:0007669"/>
    <property type="project" value="InterPro"/>
</dbReference>
<dbReference type="AlphaFoldDB" id="A0A0C3NH06"/>
<evidence type="ECO:0000259" key="5">
    <source>
        <dbReference type="PROSITE" id="PS51021"/>
    </source>
</evidence>
<organism evidence="6 7">
    <name type="scientific">Phlebiopsis gigantea (strain 11061_1 CR5-6)</name>
    <name type="common">White-rot fungus</name>
    <name type="synonym">Peniophora gigantea</name>
    <dbReference type="NCBI Taxonomy" id="745531"/>
    <lineage>
        <taxon>Eukaryota</taxon>
        <taxon>Fungi</taxon>
        <taxon>Dikarya</taxon>
        <taxon>Basidiomycota</taxon>
        <taxon>Agaricomycotina</taxon>
        <taxon>Agaricomycetes</taxon>
        <taxon>Polyporales</taxon>
        <taxon>Phanerochaetaceae</taxon>
        <taxon>Phlebiopsis</taxon>
    </lineage>
</organism>
<keyword evidence="7" id="KW-1185">Reference proteome</keyword>
<keyword evidence="1 2" id="KW-0728">SH3 domain</keyword>
<dbReference type="Gene3D" id="1.20.1270.60">
    <property type="entry name" value="Arfaptin homology (AH) domain/BAR domain"/>
    <property type="match status" value="1"/>
</dbReference>
<dbReference type="InterPro" id="IPR001452">
    <property type="entry name" value="SH3_domain"/>
</dbReference>
<dbReference type="InterPro" id="IPR046982">
    <property type="entry name" value="BIN3/RVS161-like"/>
</dbReference>
<dbReference type="PROSITE" id="PS51021">
    <property type="entry name" value="BAR"/>
    <property type="match status" value="1"/>
</dbReference>
<name>A0A0C3NH06_PHLG1</name>
<dbReference type="GO" id="GO:0051666">
    <property type="term" value="P:actin cortical patch localization"/>
    <property type="evidence" value="ECO:0007669"/>
    <property type="project" value="InterPro"/>
</dbReference>
<reference evidence="6 7" key="1">
    <citation type="journal article" date="2014" name="PLoS Genet.">
        <title>Analysis of the Phlebiopsis gigantea genome, transcriptome and secretome provides insight into its pioneer colonization strategies of wood.</title>
        <authorList>
            <person name="Hori C."/>
            <person name="Ishida T."/>
            <person name="Igarashi K."/>
            <person name="Samejima M."/>
            <person name="Suzuki H."/>
            <person name="Master E."/>
            <person name="Ferreira P."/>
            <person name="Ruiz-Duenas F.J."/>
            <person name="Held B."/>
            <person name="Canessa P."/>
            <person name="Larrondo L.F."/>
            <person name="Schmoll M."/>
            <person name="Druzhinina I.S."/>
            <person name="Kubicek C.P."/>
            <person name="Gaskell J.A."/>
            <person name="Kersten P."/>
            <person name="St John F."/>
            <person name="Glasner J."/>
            <person name="Sabat G."/>
            <person name="Splinter BonDurant S."/>
            <person name="Syed K."/>
            <person name="Yadav J."/>
            <person name="Mgbeahuruike A.C."/>
            <person name="Kovalchuk A."/>
            <person name="Asiegbu F.O."/>
            <person name="Lackner G."/>
            <person name="Hoffmeister D."/>
            <person name="Rencoret J."/>
            <person name="Gutierrez A."/>
            <person name="Sun H."/>
            <person name="Lindquist E."/>
            <person name="Barry K."/>
            <person name="Riley R."/>
            <person name="Grigoriev I.V."/>
            <person name="Henrissat B."/>
            <person name="Kues U."/>
            <person name="Berka R.M."/>
            <person name="Martinez A.T."/>
            <person name="Covert S.F."/>
            <person name="Blanchette R.A."/>
            <person name="Cullen D."/>
        </authorList>
    </citation>
    <scope>NUCLEOTIDE SEQUENCE [LARGE SCALE GENOMIC DNA]</scope>
    <source>
        <strain evidence="6 7">11061_1 CR5-6</strain>
    </source>
</reference>
<dbReference type="GO" id="GO:0008289">
    <property type="term" value="F:lipid binding"/>
    <property type="evidence" value="ECO:0007669"/>
    <property type="project" value="TreeGrafter"/>
</dbReference>
<evidence type="ECO:0000313" key="6">
    <source>
        <dbReference type="EMBL" id="KIP04069.1"/>
    </source>
</evidence>
<dbReference type="Proteomes" id="UP000053257">
    <property type="component" value="Unassembled WGS sequence"/>
</dbReference>
<dbReference type="GO" id="GO:1990528">
    <property type="term" value="C:Rvs161p-Rvs167p complex"/>
    <property type="evidence" value="ECO:0007669"/>
    <property type="project" value="TreeGrafter"/>
</dbReference>
<proteinExistence type="predicted"/>
<dbReference type="GO" id="GO:0031097">
    <property type="term" value="C:medial cortex"/>
    <property type="evidence" value="ECO:0007669"/>
    <property type="project" value="TreeGrafter"/>
</dbReference>
<dbReference type="GO" id="GO:0030479">
    <property type="term" value="C:actin cortical patch"/>
    <property type="evidence" value="ECO:0007669"/>
    <property type="project" value="TreeGrafter"/>
</dbReference>
<protein>
    <recommendedName>
        <fullName evidence="8">SH3 domain-containing protein</fullName>
    </recommendedName>
</protein>
<evidence type="ECO:0000256" key="1">
    <source>
        <dbReference type="ARBA" id="ARBA00022443"/>
    </source>
</evidence>
<dbReference type="HOGENOM" id="CLU_025518_1_0_1"/>
<dbReference type="GO" id="GO:0043332">
    <property type="term" value="C:mating projection tip"/>
    <property type="evidence" value="ECO:0007669"/>
    <property type="project" value="TreeGrafter"/>
</dbReference>
<gene>
    <name evidence="6" type="ORF">PHLGIDRAFT_25818</name>
</gene>
<dbReference type="EMBL" id="KN840588">
    <property type="protein sequence ID" value="KIP04069.1"/>
    <property type="molecule type" value="Genomic_DNA"/>
</dbReference>
<dbReference type="PANTHER" id="PTHR47174">
    <property type="entry name" value="BRIDGING INTEGRATOR 3"/>
    <property type="match status" value="1"/>
</dbReference>
<dbReference type="PANTHER" id="PTHR47174:SF1">
    <property type="entry name" value="REDUCED VIABILITY UPON STARVATION PROTEIN 167"/>
    <property type="match status" value="1"/>
</dbReference>
<feature type="compositionally biased region" description="Polar residues" evidence="3">
    <location>
        <begin position="285"/>
        <end position="294"/>
    </location>
</feature>
<dbReference type="SMART" id="SM00326">
    <property type="entry name" value="SH3"/>
    <property type="match status" value="1"/>
</dbReference>
<dbReference type="CDD" id="cd07599">
    <property type="entry name" value="BAR_Rvs167p"/>
    <property type="match status" value="1"/>
</dbReference>
<dbReference type="GO" id="GO:0097320">
    <property type="term" value="P:plasma membrane tubulation"/>
    <property type="evidence" value="ECO:0007669"/>
    <property type="project" value="TreeGrafter"/>
</dbReference>
<dbReference type="STRING" id="745531.A0A0C3NH06"/>